<dbReference type="EMBL" id="KN817539">
    <property type="protein sequence ID" value="KJA24040.1"/>
    <property type="molecule type" value="Genomic_DNA"/>
</dbReference>
<dbReference type="CDD" id="cd17947">
    <property type="entry name" value="DEADc_DDX27"/>
    <property type="match status" value="1"/>
</dbReference>
<dbReference type="GO" id="GO:0005524">
    <property type="term" value="F:ATP binding"/>
    <property type="evidence" value="ECO:0007669"/>
    <property type="project" value="UniProtKB-KW"/>
</dbReference>
<evidence type="ECO:0000259" key="16">
    <source>
        <dbReference type="PROSITE" id="PS51195"/>
    </source>
</evidence>
<feature type="domain" description="Helicase ATP-binding" evidence="14">
    <location>
        <begin position="214"/>
        <end position="390"/>
    </location>
</feature>
<feature type="compositionally biased region" description="Basic residues" evidence="13">
    <location>
        <begin position="81"/>
        <end position="90"/>
    </location>
</feature>
<keyword evidence="9" id="KW-0539">Nucleus</keyword>
<feature type="region of interest" description="Disordered" evidence="13">
    <location>
        <begin position="654"/>
        <end position="778"/>
    </location>
</feature>
<dbReference type="AlphaFoldDB" id="A0A0D2PX63"/>
<dbReference type="Pfam" id="PF00271">
    <property type="entry name" value="Helicase_C"/>
    <property type="match status" value="1"/>
</dbReference>
<feature type="compositionally biased region" description="Basic residues" evidence="13">
    <location>
        <begin position="769"/>
        <end position="778"/>
    </location>
</feature>
<feature type="region of interest" description="Disordered" evidence="13">
    <location>
        <begin position="59"/>
        <end position="184"/>
    </location>
</feature>
<dbReference type="InterPro" id="IPR011545">
    <property type="entry name" value="DEAD/DEAH_box_helicase_dom"/>
</dbReference>
<evidence type="ECO:0000256" key="4">
    <source>
        <dbReference type="ARBA" id="ARBA00022741"/>
    </source>
</evidence>
<dbReference type="SMART" id="SM00490">
    <property type="entry name" value="HELICc"/>
    <property type="match status" value="1"/>
</dbReference>
<dbReference type="InterPro" id="IPR014014">
    <property type="entry name" value="RNA_helicase_DEAD_Q_motif"/>
</dbReference>
<evidence type="ECO:0000259" key="15">
    <source>
        <dbReference type="PROSITE" id="PS51194"/>
    </source>
</evidence>
<comment type="catalytic activity">
    <reaction evidence="10">
        <text>ATP + H2O = ADP + phosphate + H(+)</text>
        <dbReference type="Rhea" id="RHEA:13065"/>
        <dbReference type="ChEBI" id="CHEBI:15377"/>
        <dbReference type="ChEBI" id="CHEBI:15378"/>
        <dbReference type="ChEBI" id="CHEBI:30616"/>
        <dbReference type="ChEBI" id="CHEBI:43474"/>
        <dbReference type="ChEBI" id="CHEBI:456216"/>
        <dbReference type="EC" id="3.6.4.13"/>
    </reaction>
</comment>
<dbReference type="PROSITE" id="PS51192">
    <property type="entry name" value="HELICASE_ATP_BIND_1"/>
    <property type="match status" value="1"/>
</dbReference>
<dbReference type="Gene3D" id="3.40.50.300">
    <property type="entry name" value="P-loop containing nucleotide triphosphate hydrolases"/>
    <property type="match status" value="2"/>
</dbReference>
<evidence type="ECO:0000256" key="6">
    <source>
        <dbReference type="ARBA" id="ARBA00022806"/>
    </source>
</evidence>
<evidence type="ECO:0000256" key="13">
    <source>
        <dbReference type="SAM" id="MobiDB-lite"/>
    </source>
</evidence>
<feature type="region of interest" description="Disordered" evidence="13">
    <location>
        <begin position="1"/>
        <end position="43"/>
    </location>
</feature>
<comment type="similarity">
    <text evidence="12">Belongs to the DEAD box helicase family.</text>
</comment>
<evidence type="ECO:0000256" key="10">
    <source>
        <dbReference type="ARBA" id="ARBA00047984"/>
    </source>
</evidence>
<feature type="short sequence motif" description="Q motif" evidence="11">
    <location>
        <begin position="183"/>
        <end position="211"/>
    </location>
</feature>
<evidence type="ECO:0000256" key="2">
    <source>
        <dbReference type="ARBA" id="ARBA00012552"/>
    </source>
</evidence>
<evidence type="ECO:0000256" key="3">
    <source>
        <dbReference type="ARBA" id="ARBA00022517"/>
    </source>
</evidence>
<feature type="compositionally biased region" description="Basic residues" evidence="13">
    <location>
        <begin position="714"/>
        <end position="726"/>
    </location>
</feature>
<dbReference type="Proteomes" id="UP000054270">
    <property type="component" value="Unassembled WGS sequence"/>
</dbReference>
<dbReference type="OrthoDB" id="10259843at2759"/>
<evidence type="ECO:0000256" key="9">
    <source>
        <dbReference type="ARBA" id="ARBA00023242"/>
    </source>
</evidence>
<evidence type="ECO:0000259" key="14">
    <source>
        <dbReference type="PROSITE" id="PS51192"/>
    </source>
</evidence>
<proteinExistence type="inferred from homology"/>
<dbReference type="SMART" id="SM00487">
    <property type="entry name" value="DEXDc"/>
    <property type="match status" value="1"/>
</dbReference>
<dbReference type="InterPro" id="IPR027417">
    <property type="entry name" value="P-loop_NTPase"/>
</dbReference>
<evidence type="ECO:0000313" key="17">
    <source>
        <dbReference type="EMBL" id="KJA24040.1"/>
    </source>
</evidence>
<dbReference type="GO" id="GO:0005829">
    <property type="term" value="C:cytosol"/>
    <property type="evidence" value="ECO:0007669"/>
    <property type="project" value="TreeGrafter"/>
</dbReference>
<feature type="compositionally biased region" description="Acidic residues" evidence="13">
    <location>
        <begin position="94"/>
        <end position="161"/>
    </location>
</feature>
<reference evidence="18" key="1">
    <citation type="submission" date="2014-04" db="EMBL/GenBank/DDBJ databases">
        <title>Evolutionary Origins and Diversification of the Mycorrhizal Mutualists.</title>
        <authorList>
            <consortium name="DOE Joint Genome Institute"/>
            <consortium name="Mycorrhizal Genomics Consortium"/>
            <person name="Kohler A."/>
            <person name="Kuo A."/>
            <person name="Nagy L.G."/>
            <person name="Floudas D."/>
            <person name="Copeland A."/>
            <person name="Barry K.W."/>
            <person name="Cichocki N."/>
            <person name="Veneault-Fourrey C."/>
            <person name="LaButti K."/>
            <person name="Lindquist E.A."/>
            <person name="Lipzen A."/>
            <person name="Lundell T."/>
            <person name="Morin E."/>
            <person name="Murat C."/>
            <person name="Riley R."/>
            <person name="Ohm R."/>
            <person name="Sun H."/>
            <person name="Tunlid A."/>
            <person name="Henrissat B."/>
            <person name="Grigoriev I.V."/>
            <person name="Hibbett D.S."/>
            <person name="Martin F."/>
        </authorList>
    </citation>
    <scope>NUCLEOTIDE SEQUENCE [LARGE SCALE GENOMIC DNA]</scope>
    <source>
        <strain evidence="18">FD-334 SS-4</strain>
    </source>
</reference>
<keyword evidence="4 12" id="KW-0547">Nucleotide-binding</keyword>
<dbReference type="InterPro" id="IPR001650">
    <property type="entry name" value="Helicase_C-like"/>
</dbReference>
<evidence type="ECO:0000256" key="11">
    <source>
        <dbReference type="PROSITE-ProRule" id="PRU00552"/>
    </source>
</evidence>
<protein>
    <recommendedName>
        <fullName evidence="2">RNA helicase</fullName>
        <ecNumber evidence="2">3.6.4.13</ecNumber>
    </recommendedName>
</protein>
<dbReference type="GO" id="GO:0010467">
    <property type="term" value="P:gene expression"/>
    <property type="evidence" value="ECO:0007669"/>
    <property type="project" value="UniProtKB-ARBA"/>
</dbReference>
<keyword evidence="3" id="KW-0690">Ribosome biogenesis</keyword>
<name>A0A0D2PX63_HYPSF</name>
<organism evidence="17 18">
    <name type="scientific">Hypholoma sublateritium (strain FD-334 SS-4)</name>
    <dbReference type="NCBI Taxonomy" id="945553"/>
    <lineage>
        <taxon>Eukaryota</taxon>
        <taxon>Fungi</taxon>
        <taxon>Dikarya</taxon>
        <taxon>Basidiomycota</taxon>
        <taxon>Agaricomycotina</taxon>
        <taxon>Agaricomycetes</taxon>
        <taxon>Agaricomycetidae</taxon>
        <taxon>Agaricales</taxon>
        <taxon>Agaricineae</taxon>
        <taxon>Strophariaceae</taxon>
        <taxon>Hypholoma</taxon>
    </lineage>
</organism>
<comment type="subcellular location">
    <subcellularLocation>
        <location evidence="1">Nucleus</location>
    </subcellularLocation>
</comment>
<feature type="domain" description="Helicase C-terminal" evidence="15">
    <location>
        <begin position="401"/>
        <end position="573"/>
    </location>
</feature>
<dbReference type="PROSITE" id="PS51195">
    <property type="entry name" value="Q_MOTIF"/>
    <property type="match status" value="1"/>
</dbReference>
<dbReference type="PANTHER" id="PTHR47959">
    <property type="entry name" value="ATP-DEPENDENT RNA HELICASE RHLE-RELATED"/>
    <property type="match status" value="1"/>
</dbReference>
<feature type="domain" description="DEAD-box RNA helicase Q" evidence="16">
    <location>
        <begin position="183"/>
        <end position="211"/>
    </location>
</feature>
<sequence>MSDYVMTIDSDTEDVLPVPSTSKPSKSSKKQEPADDAKLDPDFVFDLAGDPYIDLTSKSVNDLVKTGSKPAPINVDEIIARRRMNSKRKRPAEESDEDDNDEVEDDDEDLDSDEALGKSEEEEDPLATSDEDEAEDEDDDEGDEDGLDGDSSDESDSEDETQAEKDRKAAFFDSEAGPAESHDSFLSMNLSRPLLKAITTLGFTKPTPIQAATIPVALLGKDIVGNAVTGSGKTAAFMIPMLERLLYREKGKRSAATRCVVLVPTRELGVQCYEVGTKLATHTDIQLALLVGGLSLKSQEATLRTRPDIVIATPGRLIDHIRNSPSFNLDAVDVLVLDEADRMLSDGFADELAEIIRSTPISRQTMLFSATMTDSVDELVKMTLNKPVRLFVDPKKTTASGLVQEFVRVKAGKENERSALLAALCKRTFKTKVIIFLRSKKLAHQMRIVFGLLGMKCEELHGDLSQEQRLNALHAFREGTVDYLMATDLASRGLDIKGVETVINYDMPTQLSQYLHRVGRTARAGKKGRSVTLVGEADRKMLKAAIKRSSTEDQVRHRIVPTETIQTWMEKLAALKGDIAGTLEEEKEEKHMRKAEMELKKGQNMIEHEAEIYSRPARTWFQNAKDKQKAEELSKQLHESGGKLKLKQPVVDEIKPKRDEMSGLSRKAKRRKMIMEEDKEFNDEKSIKASIRSAKKASRPGKIGEPEKKPTGPAKKKRKTVIKKPRTGGSAFESDFGSKPKAREGIRARKDDAVKGGKKGGAKPGKAGGRTKGKPRRK</sequence>
<dbReference type="PANTHER" id="PTHR47959:SF1">
    <property type="entry name" value="ATP-DEPENDENT RNA HELICASE DBPA"/>
    <property type="match status" value="1"/>
</dbReference>
<evidence type="ECO:0000256" key="5">
    <source>
        <dbReference type="ARBA" id="ARBA00022801"/>
    </source>
</evidence>
<dbReference type="STRING" id="945553.A0A0D2PX63"/>
<gene>
    <name evidence="17" type="ORF">HYPSUDRAFT_184313</name>
</gene>
<evidence type="ECO:0000256" key="1">
    <source>
        <dbReference type="ARBA" id="ARBA00004123"/>
    </source>
</evidence>
<dbReference type="InterPro" id="IPR014001">
    <property type="entry name" value="Helicase_ATP-bd"/>
</dbReference>
<dbReference type="CDD" id="cd18787">
    <property type="entry name" value="SF2_C_DEAD"/>
    <property type="match status" value="1"/>
</dbReference>
<dbReference type="InterPro" id="IPR000629">
    <property type="entry name" value="RNA-helicase_DEAD-box_CS"/>
</dbReference>
<accession>A0A0D2PX63</accession>
<dbReference type="InterPro" id="IPR050079">
    <property type="entry name" value="DEAD_box_RNA_helicase"/>
</dbReference>
<evidence type="ECO:0000256" key="8">
    <source>
        <dbReference type="ARBA" id="ARBA00022884"/>
    </source>
</evidence>
<keyword evidence="6 12" id="KW-0347">Helicase</keyword>
<dbReference type="PROSITE" id="PS00039">
    <property type="entry name" value="DEAD_ATP_HELICASE"/>
    <property type="match status" value="1"/>
</dbReference>
<keyword evidence="7 12" id="KW-0067">ATP-binding</keyword>
<feature type="compositionally biased region" description="Basic and acidic residues" evidence="13">
    <location>
        <begin position="736"/>
        <end position="755"/>
    </location>
</feature>
<dbReference type="GO" id="GO:0005634">
    <property type="term" value="C:nucleus"/>
    <property type="evidence" value="ECO:0007669"/>
    <property type="project" value="UniProtKB-SubCell"/>
</dbReference>
<evidence type="ECO:0000313" key="18">
    <source>
        <dbReference type="Proteomes" id="UP000054270"/>
    </source>
</evidence>
<dbReference type="EC" id="3.6.4.13" evidence="2"/>
<feature type="compositionally biased region" description="Basic and acidic residues" evidence="13">
    <location>
        <begin position="29"/>
        <end position="41"/>
    </location>
</feature>
<evidence type="ECO:0000256" key="12">
    <source>
        <dbReference type="RuleBase" id="RU000492"/>
    </source>
</evidence>
<keyword evidence="8" id="KW-0694">RNA-binding</keyword>
<dbReference type="GO" id="GO:0003724">
    <property type="term" value="F:RNA helicase activity"/>
    <property type="evidence" value="ECO:0007669"/>
    <property type="project" value="UniProtKB-EC"/>
</dbReference>
<dbReference type="GO" id="GO:0042254">
    <property type="term" value="P:ribosome biogenesis"/>
    <property type="evidence" value="ECO:0007669"/>
    <property type="project" value="UniProtKB-KW"/>
</dbReference>
<dbReference type="SUPFAM" id="SSF52540">
    <property type="entry name" value="P-loop containing nucleoside triphosphate hydrolases"/>
    <property type="match status" value="2"/>
</dbReference>
<dbReference type="Pfam" id="PF00270">
    <property type="entry name" value="DEAD"/>
    <property type="match status" value="1"/>
</dbReference>
<evidence type="ECO:0000256" key="7">
    <source>
        <dbReference type="ARBA" id="ARBA00022840"/>
    </source>
</evidence>
<dbReference type="GO" id="GO:0003723">
    <property type="term" value="F:RNA binding"/>
    <property type="evidence" value="ECO:0007669"/>
    <property type="project" value="UniProtKB-KW"/>
</dbReference>
<keyword evidence="18" id="KW-1185">Reference proteome</keyword>
<dbReference type="PROSITE" id="PS51194">
    <property type="entry name" value="HELICASE_CTER"/>
    <property type="match status" value="1"/>
</dbReference>
<keyword evidence="5 12" id="KW-0378">Hydrolase</keyword>
<dbReference type="OMA" id="MIDPPKQ"/>
<dbReference type="GO" id="GO:0016787">
    <property type="term" value="F:hydrolase activity"/>
    <property type="evidence" value="ECO:0007669"/>
    <property type="project" value="UniProtKB-KW"/>
</dbReference>